<protein>
    <submittedName>
        <fullName evidence="6">FA complementation group A</fullName>
    </submittedName>
</protein>
<dbReference type="InterPro" id="IPR003516">
    <property type="entry name" value="FANCA"/>
</dbReference>
<feature type="domain" description="Fanconi anaemia group A protein N-terminal" evidence="3">
    <location>
        <begin position="171"/>
        <end position="241"/>
    </location>
</feature>
<dbReference type="PANTHER" id="PTHR12047:SF2">
    <property type="entry name" value="FANCONI ANEMIA GROUP A PROTEIN"/>
    <property type="match status" value="1"/>
</dbReference>
<evidence type="ECO:0000259" key="4">
    <source>
        <dbReference type="Pfam" id="PF24781"/>
    </source>
</evidence>
<dbReference type="GO" id="GO:2000348">
    <property type="term" value="P:regulation of CD40 signaling pathway"/>
    <property type="evidence" value="ECO:0007669"/>
    <property type="project" value="Ensembl"/>
</dbReference>
<sequence>MAARGSDVRHRQVGGSRLPVRRCLTLVFPPAGRVKRQKHDPEREQKLQNSAVQLLRRHQNTSDLLLEIEDPPCEKSCFSGLIDCDSDKAYTDGSHSFIGSAFRDQASKLGVPVGILSARTVACSIKLVCEEPSHPVLLSTEQRKKLFSLLEIAQYLLQHSMFSRLSFCQEVWKAQNALLLETAWRLHVQSVVSLQELLASHPDRRALAAWLFRNLCLLCQQIDASCPSLDVTRAMLSGMFTAGSSWEKSPGLHFPGPQGAGQVRRHLLLRAPSAGSRLGEFRALPRGGVSADVLKRFLSHTLTQVLTHSPVLKASDAIQRQREWSFARTHPLLTMLYRRLLLMLSPEESVSRLQEVLETHEVNWQRVLSCVSTLVVCFPEAAQLVQDWVARLMAHAFESYHLDSMVTAFLIVRQAALEGPSAFPSYADWFKASFGSARGYHSCSKKALVFLFKFLSSLVPWEAPRYMQVHVLHPPLVPGKFRTLLADYVALARTRLADLKVSLENMGLYGNSSSAGDVTEPCSQAAQDVEKALVVFEHTGRVPVPVMEASIFRRPYYLSHFLPALLTPRVLPAAPDSRVAFIEALKRADKIPQSLYAAYRQACCTAEKPPEGATSGTRAEPTCAEEPTGPLRAALGELRALMADPTQSISAQMALVSEGLCAALGHGEDGSPRGAGKVRLSVLAPGLQQPEQLVVDLLLAEFCQSLMVASSSAPPERQGPWAALFVRMLCGPALLPAVLARLCQLLHQGPRLSAPHVLGLAALAVHLGEPGSALPEVDPGPPAPAGGLPVPRFLDSLVTCHTRESSLFCLRFCTAAISYALSKFSPQPRGSWCSCLSPGLVKKFQFLVFRLFSEARAPLPQEDAAGFPWGPACPSPSDWKMAALALWRQGRFQELLAEGFRLTFRDWLQLELDVQPGADALSDTERQDFHQWAIYEHYLPAPSASGGCDGDLQVACTVLVNMLMDSYRSSRSWNHSESSSWVPGGCSGSGDLLSRLQEMILDLELEQGAASRGHFVFSVFYSRLQPLAGGAGVATSLQRQQELLACRWLLLRLPPSVLVGSLQAQRPAAALCEEFFHLVNSELVGPLLCSLLQGLLNACARSHDPLLTANLTLTECQTKCPILLTSALAWWSSLEPVLHSRWRKCFQSPLPLELQRLQEAQQFASNFLAPGSTAPAPSPTWVSAAALHFAVKEVTTESIRQLKKLDCEREELLLPLFFFSLMDLLSSHLAQNDTADPLKAVSTCAEVLACLQRRRVNWLVLFQLTETDAGLGHLLRLAPDQHTRLLPFAFYSLLSHFKDDTVTGEEAFLRVAVDMYLKLVHLFIDGETRAVSTPGNPVQLITEARLFLLQLIPQCLKNSSSNMAELLAGREDWDPEVSSALLSRQQAVPDPDLHQEPRLF</sequence>
<dbReference type="GO" id="GO:0005654">
    <property type="term" value="C:nucleoplasm"/>
    <property type="evidence" value="ECO:0007669"/>
    <property type="project" value="Ensembl"/>
</dbReference>
<dbReference type="GO" id="GO:0000785">
    <property type="term" value="C:chromatin"/>
    <property type="evidence" value="ECO:0007669"/>
    <property type="project" value="Ensembl"/>
</dbReference>
<dbReference type="Pfam" id="PF24783">
    <property type="entry name" value="FANCA_arcN"/>
    <property type="match status" value="1"/>
</dbReference>
<feature type="domain" description="Fanconi anaemia group A protein N-terminal" evidence="3">
    <location>
        <begin position="288"/>
        <end position="502"/>
    </location>
</feature>
<dbReference type="OrthoDB" id="2287188at2759"/>
<dbReference type="InterPro" id="IPR055386">
    <property type="entry name" value="FANCA_helical"/>
</dbReference>
<dbReference type="PANTHER" id="PTHR12047">
    <property type="entry name" value="FANCONI ANEMIA GROUP A PROTEIN"/>
    <property type="match status" value="1"/>
</dbReference>
<dbReference type="InterPro" id="IPR055277">
    <property type="entry name" value="Fanconi_A_C"/>
</dbReference>
<evidence type="ECO:0000259" key="3">
    <source>
        <dbReference type="Pfam" id="PF15865"/>
    </source>
</evidence>
<dbReference type="GO" id="GO:0008584">
    <property type="term" value="P:male gonad development"/>
    <property type="evidence" value="ECO:0007669"/>
    <property type="project" value="Ensembl"/>
</dbReference>
<dbReference type="GO" id="GO:1905936">
    <property type="term" value="P:regulation of germ cell proliferation"/>
    <property type="evidence" value="ECO:0007669"/>
    <property type="project" value="Ensembl"/>
</dbReference>
<dbReference type="Proteomes" id="UP000694564">
    <property type="component" value="Chromosome 17"/>
</dbReference>
<dbReference type="PRINTS" id="PR00826">
    <property type="entry name" value="FANCONIAGENE"/>
</dbReference>
<evidence type="ECO:0000259" key="5">
    <source>
        <dbReference type="Pfam" id="PF24783"/>
    </source>
</evidence>
<dbReference type="GO" id="GO:0036297">
    <property type="term" value="P:interstrand cross-link repair"/>
    <property type="evidence" value="ECO:0007669"/>
    <property type="project" value="InterPro"/>
</dbReference>
<feature type="domain" description="Fanconi anaemia group A protein helical" evidence="4">
    <location>
        <begin position="523"/>
        <end position="603"/>
    </location>
</feature>
<accession>A0A8D2DC14</accession>
<dbReference type="GeneTree" id="ENSGT00390000007852"/>
<dbReference type="Pfam" id="PF24781">
    <property type="entry name" value="FANCA_helical"/>
    <property type="match status" value="1"/>
</dbReference>
<organism evidence="6 7">
    <name type="scientific">Sciurus vulgaris</name>
    <name type="common">Eurasian red squirrel</name>
    <dbReference type="NCBI Taxonomy" id="55149"/>
    <lineage>
        <taxon>Eukaryota</taxon>
        <taxon>Metazoa</taxon>
        <taxon>Chordata</taxon>
        <taxon>Craniata</taxon>
        <taxon>Vertebrata</taxon>
        <taxon>Euteleostomi</taxon>
        <taxon>Mammalia</taxon>
        <taxon>Eutheria</taxon>
        <taxon>Euarchontoglires</taxon>
        <taxon>Glires</taxon>
        <taxon>Rodentia</taxon>
        <taxon>Sciuromorpha</taxon>
        <taxon>Sciuridae</taxon>
        <taxon>Sciurinae</taxon>
        <taxon>Sciurini</taxon>
        <taxon>Sciurus</taxon>
    </lineage>
</organism>
<feature type="region of interest" description="Disordered" evidence="1">
    <location>
        <begin position="608"/>
        <end position="627"/>
    </location>
</feature>
<dbReference type="GO" id="GO:0043240">
    <property type="term" value="C:Fanconi anaemia nuclear complex"/>
    <property type="evidence" value="ECO:0007669"/>
    <property type="project" value="Ensembl"/>
</dbReference>
<evidence type="ECO:0000256" key="1">
    <source>
        <dbReference type="SAM" id="MobiDB-lite"/>
    </source>
</evidence>
<dbReference type="GO" id="GO:0007140">
    <property type="term" value="P:male meiotic nuclear division"/>
    <property type="evidence" value="ECO:0007669"/>
    <property type="project" value="Ensembl"/>
</dbReference>
<feature type="domain" description="Fanconi anaemia group A protein C-terminal" evidence="2">
    <location>
        <begin position="1182"/>
        <end position="1376"/>
    </location>
</feature>
<feature type="domain" description="Fanconi anaemia group A protein arcN subdomain" evidence="5">
    <location>
        <begin position="626"/>
        <end position="856"/>
    </location>
</feature>
<keyword evidence="7" id="KW-1185">Reference proteome</keyword>
<reference evidence="6" key="2">
    <citation type="submission" date="2025-09" db="UniProtKB">
        <authorList>
            <consortium name="Ensembl"/>
        </authorList>
    </citation>
    <scope>IDENTIFICATION</scope>
</reference>
<dbReference type="InterPro" id="IPR055387">
    <property type="entry name" value="FANCA_arcN"/>
</dbReference>
<dbReference type="GO" id="GO:0045589">
    <property type="term" value="P:regulation of regulatory T cell differentiation"/>
    <property type="evidence" value="ECO:0007669"/>
    <property type="project" value="Ensembl"/>
</dbReference>
<dbReference type="GO" id="GO:0050727">
    <property type="term" value="P:regulation of inflammatory response"/>
    <property type="evidence" value="ECO:0007669"/>
    <property type="project" value="Ensembl"/>
</dbReference>
<dbReference type="Pfam" id="PF15865">
    <property type="entry name" value="Fanconi_A_N"/>
    <property type="match status" value="2"/>
</dbReference>
<name>A0A8D2DC14_SCIVU</name>
<dbReference type="InterPro" id="IPR031729">
    <property type="entry name" value="Fanconi_A_N"/>
</dbReference>
<dbReference type="GO" id="GO:0008585">
    <property type="term" value="P:female gonad development"/>
    <property type="evidence" value="ECO:0007669"/>
    <property type="project" value="Ensembl"/>
</dbReference>
<evidence type="ECO:0000313" key="7">
    <source>
        <dbReference type="Proteomes" id="UP000694564"/>
    </source>
</evidence>
<dbReference type="Pfam" id="PF03511">
    <property type="entry name" value="FANCA_CTD"/>
    <property type="match status" value="1"/>
</dbReference>
<proteinExistence type="predicted"/>
<dbReference type="Ensembl" id="ENSSVLT00005025976.1">
    <property type="protein sequence ID" value="ENSSVLP00005023362.1"/>
    <property type="gene ID" value="ENSSVLG00005017878.1"/>
</dbReference>
<evidence type="ECO:0000259" key="2">
    <source>
        <dbReference type="Pfam" id="PF03511"/>
    </source>
</evidence>
<reference evidence="6" key="1">
    <citation type="submission" date="2025-08" db="UniProtKB">
        <authorList>
            <consortium name="Ensembl"/>
        </authorList>
    </citation>
    <scope>IDENTIFICATION</scope>
</reference>
<gene>
    <name evidence="6" type="primary">FANCA</name>
</gene>
<evidence type="ECO:0000313" key="6">
    <source>
        <dbReference type="Ensembl" id="ENSSVLP00005023362.1"/>
    </source>
</evidence>